<dbReference type="Proteomes" id="UP000320762">
    <property type="component" value="Unassembled WGS sequence"/>
</dbReference>
<accession>A0A550C2C4</accession>
<name>A0A550C2C4_9AGAR</name>
<evidence type="ECO:0000313" key="2">
    <source>
        <dbReference type="Proteomes" id="UP000320762"/>
    </source>
</evidence>
<evidence type="ECO:0000313" key="1">
    <source>
        <dbReference type="EMBL" id="TRM58952.1"/>
    </source>
</evidence>
<protein>
    <submittedName>
        <fullName evidence="1">Uncharacterized protein</fullName>
    </submittedName>
</protein>
<gene>
    <name evidence="1" type="ORF">BD626DRAFT_409886</name>
</gene>
<dbReference type="EMBL" id="VDMD01000032">
    <property type="protein sequence ID" value="TRM58952.1"/>
    <property type="molecule type" value="Genomic_DNA"/>
</dbReference>
<dbReference type="AlphaFoldDB" id="A0A550C2C4"/>
<comment type="caution">
    <text evidence="1">The sequence shown here is derived from an EMBL/GenBank/DDBJ whole genome shotgun (WGS) entry which is preliminary data.</text>
</comment>
<dbReference type="OrthoDB" id="3364808at2759"/>
<proteinExistence type="predicted"/>
<keyword evidence="2" id="KW-1185">Reference proteome</keyword>
<feature type="non-terminal residue" evidence="1">
    <location>
        <position position="1"/>
    </location>
</feature>
<reference evidence="1 2" key="1">
    <citation type="journal article" date="2019" name="New Phytol.">
        <title>Comparative genomics reveals unique wood-decay strategies and fruiting body development in the Schizophyllaceae.</title>
        <authorList>
            <person name="Almasi E."/>
            <person name="Sahu N."/>
            <person name="Krizsan K."/>
            <person name="Balint B."/>
            <person name="Kovacs G.M."/>
            <person name="Kiss B."/>
            <person name="Cseklye J."/>
            <person name="Drula E."/>
            <person name="Henrissat B."/>
            <person name="Nagy I."/>
            <person name="Chovatia M."/>
            <person name="Adam C."/>
            <person name="LaButti K."/>
            <person name="Lipzen A."/>
            <person name="Riley R."/>
            <person name="Grigoriev I.V."/>
            <person name="Nagy L.G."/>
        </authorList>
    </citation>
    <scope>NUCLEOTIDE SEQUENCE [LARGE SCALE GENOMIC DNA]</scope>
    <source>
        <strain evidence="1 2">NL-1724</strain>
    </source>
</reference>
<sequence>PYTPTEFEKVTYYYGISLDPPELLYRSNWADTPFYRPTGGRFQHIPAKTAHGIFNTPLNPVWRTVAPEIRDELKRRKIRYSAIHTARFARTHSGVGPVVIWIAVHPGSTTAEDAHLASPAILALLEAHGVRGTVVEWYEGR</sequence>
<organism evidence="1 2">
    <name type="scientific">Schizophyllum amplum</name>
    <dbReference type="NCBI Taxonomy" id="97359"/>
    <lineage>
        <taxon>Eukaryota</taxon>
        <taxon>Fungi</taxon>
        <taxon>Dikarya</taxon>
        <taxon>Basidiomycota</taxon>
        <taxon>Agaricomycotina</taxon>
        <taxon>Agaricomycetes</taxon>
        <taxon>Agaricomycetidae</taxon>
        <taxon>Agaricales</taxon>
        <taxon>Schizophyllaceae</taxon>
        <taxon>Schizophyllum</taxon>
    </lineage>
</organism>